<evidence type="ECO:0000313" key="2">
    <source>
        <dbReference type="EMBL" id="ROL51197.1"/>
    </source>
</evidence>
<gene>
    <name evidence="2" type="ORF">DPX16_12106</name>
</gene>
<feature type="region of interest" description="Disordered" evidence="1">
    <location>
        <begin position="15"/>
        <end position="34"/>
    </location>
</feature>
<dbReference type="AlphaFoldDB" id="A0A3N0YY14"/>
<dbReference type="Proteomes" id="UP000281406">
    <property type="component" value="Unassembled WGS sequence"/>
</dbReference>
<protein>
    <submittedName>
        <fullName evidence="2">Uncharacterized protein</fullName>
    </submittedName>
</protein>
<organism evidence="2 3">
    <name type="scientific">Anabarilius grahami</name>
    <name type="common">Kanglang fish</name>
    <name type="synonym">Barilius grahami</name>
    <dbReference type="NCBI Taxonomy" id="495550"/>
    <lineage>
        <taxon>Eukaryota</taxon>
        <taxon>Metazoa</taxon>
        <taxon>Chordata</taxon>
        <taxon>Craniata</taxon>
        <taxon>Vertebrata</taxon>
        <taxon>Euteleostomi</taxon>
        <taxon>Actinopterygii</taxon>
        <taxon>Neopterygii</taxon>
        <taxon>Teleostei</taxon>
        <taxon>Ostariophysi</taxon>
        <taxon>Cypriniformes</taxon>
        <taxon>Xenocyprididae</taxon>
        <taxon>Xenocypridinae</taxon>
        <taxon>Xenocypridinae incertae sedis</taxon>
        <taxon>Anabarilius</taxon>
    </lineage>
</organism>
<proteinExistence type="predicted"/>
<sequence>MADFKTVLHEASEHNESTCRISGSERQSKIQHDSRNETVRGEVLMEVEEFSWLQLETPELGETCAVFSSNNRGRKPVWRVDKSNKSALNTSDPSRYEKLQGKSFTGDRADATTLRDVLKWSLSDIQELFGFIIDIIAEMTRRQDDIAPSPVI</sequence>
<accession>A0A3N0YY14</accession>
<evidence type="ECO:0000313" key="3">
    <source>
        <dbReference type="Proteomes" id="UP000281406"/>
    </source>
</evidence>
<name>A0A3N0YY14_ANAGA</name>
<keyword evidence="3" id="KW-1185">Reference proteome</keyword>
<evidence type="ECO:0000256" key="1">
    <source>
        <dbReference type="SAM" id="MobiDB-lite"/>
    </source>
</evidence>
<reference evidence="2 3" key="1">
    <citation type="submission" date="2018-10" db="EMBL/GenBank/DDBJ databases">
        <title>Genome assembly for a Yunnan-Guizhou Plateau 3E fish, Anabarilius grahami (Regan), and its evolutionary and genetic applications.</title>
        <authorList>
            <person name="Jiang W."/>
        </authorList>
    </citation>
    <scope>NUCLEOTIDE SEQUENCE [LARGE SCALE GENOMIC DNA]</scope>
    <source>
        <strain evidence="2">AG-KIZ</strain>
        <tissue evidence="2">Muscle</tissue>
    </source>
</reference>
<comment type="caution">
    <text evidence="2">The sequence shown here is derived from an EMBL/GenBank/DDBJ whole genome shotgun (WGS) entry which is preliminary data.</text>
</comment>
<dbReference type="EMBL" id="RJVU01019149">
    <property type="protein sequence ID" value="ROL51197.1"/>
    <property type="molecule type" value="Genomic_DNA"/>
</dbReference>